<keyword evidence="8" id="KW-1185">Reference proteome</keyword>
<evidence type="ECO:0000256" key="1">
    <source>
        <dbReference type="ARBA" id="ARBA00004651"/>
    </source>
</evidence>
<comment type="subcellular location">
    <subcellularLocation>
        <location evidence="1">Cell membrane</location>
        <topology evidence="1">Multi-pass membrane protein</topology>
    </subcellularLocation>
</comment>
<evidence type="ECO:0000256" key="2">
    <source>
        <dbReference type="ARBA" id="ARBA00022475"/>
    </source>
</evidence>
<keyword evidence="4 6" id="KW-1133">Transmembrane helix</keyword>
<reference evidence="8" key="1">
    <citation type="journal article" date="2019" name="Int. J. Syst. Evol. Microbiol.">
        <title>The Global Catalogue of Microorganisms (GCM) 10K type strain sequencing project: providing services to taxonomists for standard genome sequencing and annotation.</title>
        <authorList>
            <consortium name="The Broad Institute Genomics Platform"/>
            <consortium name="The Broad Institute Genome Sequencing Center for Infectious Disease"/>
            <person name="Wu L."/>
            <person name="Ma J."/>
        </authorList>
    </citation>
    <scope>NUCLEOTIDE SEQUENCE [LARGE SCALE GENOMIC DNA]</scope>
    <source>
        <strain evidence="8">KCTC 62164</strain>
    </source>
</reference>
<keyword evidence="5 6" id="KW-0472">Membrane</keyword>
<organism evidence="7 8">
    <name type="scientific">Kordiimonas pumila</name>
    <dbReference type="NCBI Taxonomy" id="2161677"/>
    <lineage>
        <taxon>Bacteria</taxon>
        <taxon>Pseudomonadati</taxon>
        <taxon>Pseudomonadota</taxon>
        <taxon>Alphaproteobacteria</taxon>
        <taxon>Kordiimonadales</taxon>
        <taxon>Kordiimonadaceae</taxon>
        <taxon>Kordiimonas</taxon>
    </lineage>
</organism>
<feature type="transmembrane region" description="Helical" evidence="6">
    <location>
        <begin position="58"/>
        <end position="76"/>
    </location>
</feature>
<protein>
    <submittedName>
        <fullName evidence="7">CidA/LrgA family protein</fullName>
    </submittedName>
</protein>
<evidence type="ECO:0000256" key="4">
    <source>
        <dbReference type="ARBA" id="ARBA00022989"/>
    </source>
</evidence>
<accession>A0ABV7D3L9</accession>
<sequence>MKAIGGIIIFIVLVGFASWVIELSSVPVMPSIAVMVGLLVFLRIYGRVPALLDAGANSLFRLFPLLFIPPVVMVVAVKDLLLTNMAALLFAVTASCLLGLATSAFIYRLFARRQKGKVVK</sequence>
<dbReference type="InterPro" id="IPR005538">
    <property type="entry name" value="LrgA/CidA"/>
</dbReference>
<evidence type="ECO:0000256" key="5">
    <source>
        <dbReference type="ARBA" id="ARBA00023136"/>
    </source>
</evidence>
<evidence type="ECO:0000256" key="3">
    <source>
        <dbReference type="ARBA" id="ARBA00022692"/>
    </source>
</evidence>
<evidence type="ECO:0000313" key="7">
    <source>
        <dbReference type="EMBL" id="MFC3051754.1"/>
    </source>
</evidence>
<keyword evidence="2" id="KW-1003">Cell membrane</keyword>
<name>A0ABV7D3L9_9PROT</name>
<feature type="transmembrane region" description="Helical" evidence="6">
    <location>
        <begin position="27"/>
        <end position="46"/>
    </location>
</feature>
<dbReference type="EMBL" id="JBHRSL010000004">
    <property type="protein sequence ID" value="MFC3051754.1"/>
    <property type="molecule type" value="Genomic_DNA"/>
</dbReference>
<comment type="caution">
    <text evidence="7">The sequence shown here is derived from an EMBL/GenBank/DDBJ whole genome shotgun (WGS) entry which is preliminary data.</text>
</comment>
<gene>
    <name evidence="7" type="ORF">ACFOKA_07550</name>
</gene>
<evidence type="ECO:0000313" key="8">
    <source>
        <dbReference type="Proteomes" id="UP001595444"/>
    </source>
</evidence>
<dbReference type="Pfam" id="PF03788">
    <property type="entry name" value="LrgA"/>
    <property type="match status" value="1"/>
</dbReference>
<proteinExistence type="predicted"/>
<dbReference type="Proteomes" id="UP001595444">
    <property type="component" value="Unassembled WGS sequence"/>
</dbReference>
<dbReference type="RefSeq" id="WP_194215222.1">
    <property type="nucleotide sequence ID" value="NZ_CP061205.1"/>
</dbReference>
<evidence type="ECO:0000256" key="6">
    <source>
        <dbReference type="SAM" id="Phobius"/>
    </source>
</evidence>
<keyword evidence="3 6" id="KW-0812">Transmembrane</keyword>
<feature type="transmembrane region" description="Helical" evidence="6">
    <location>
        <begin position="88"/>
        <end position="110"/>
    </location>
</feature>